<dbReference type="OrthoDB" id="1727295at2"/>
<dbReference type="eggNOG" id="COG5547">
    <property type="taxonomic scope" value="Bacteria"/>
</dbReference>
<gene>
    <name evidence="2" type="ordered locus">Mahau_0783</name>
</gene>
<keyword evidence="1" id="KW-1133">Transmembrane helix</keyword>
<evidence type="ECO:0000313" key="2">
    <source>
        <dbReference type="EMBL" id="AEE95982.1"/>
    </source>
</evidence>
<evidence type="ECO:0008006" key="4">
    <source>
        <dbReference type="Google" id="ProtNLM"/>
    </source>
</evidence>
<dbReference type="AlphaFoldDB" id="F4A179"/>
<evidence type="ECO:0000313" key="3">
    <source>
        <dbReference type="Proteomes" id="UP000008457"/>
    </source>
</evidence>
<sequence>MKLLVYIFDKYRGKAVGATIGFIFSLLVLIIGLWRTLFILLCIGVGYYIGNKFDKGESFLEFLDKILPRGMR</sequence>
<accession>F4A179</accession>
<organism evidence="2 3">
    <name type="scientific">Mahella australiensis (strain DSM 15567 / CIP 107919 / 50-1 BON)</name>
    <dbReference type="NCBI Taxonomy" id="697281"/>
    <lineage>
        <taxon>Bacteria</taxon>
        <taxon>Bacillati</taxon>
        <taxon>Bacillota</taxon>
        <taxon>Clostridia</taxon>
        <taxon>Thermoanaerobacterales</taxon>
        <taxon>Thermoanaerobacterales Family IV. Incertae Sedis</taxon>
        <taxon>Mahella</taxon>
    </lineage>
</organism>
<keyword evidence="3" id="KW-1185">Reference proteome</keyword>
<dbReference type="Proteomes" id="UP000008457">
    <property type="component" value="Chromosome"/>
</dbReference>
<feature type="transmembrane region" description="Helical" evidence="1">
    <location>
        <begin position="20"/>
        <end position="49"/>
    </location>
</feature>
<dbReference type="HOGENOM" id="CLU_192686_1_0_9"/>
<dbReference type="KEGG" id="mas:Mahau_0783"/>
<protein>
    <recommendedName>
        <fullName evidence="4">Small integral membrane protein</fullName>
    </recommendedName>
</protein>
<dbReference type="Pfam" id="PF10031">
    <property type="entry name" value="DUF2273"/>
    <property type="match status" value="1"/>
</dbReference>
<evidence type="ECO:0000256" key="1">
    <source>
        <dbReference type="SAM" id="Phobius"/>
    </source>
</evidence>
<name>F4A179_MAHA5</name>
<dbReference type="EMBL" id="CP002360">
    <property type="protein sequence ID" value="AEE95982.1"/>
    <property type="molecule type" value="Genomic_DNA"/>
</dbReference>
<dbReference type="InterPro" id="IPR018730">
    <property type="entry name" value="DUF2273"/>
</dbReference>
<reference evidence="3" key="1">
    <citation type="submission" date="2010-11" db="EMBL/GenBank/DDBJ databases">
        <title>The complete genome of Mahella australiensis DSM 15567.</title>
        <authorList>
            <consortium name="US DOE Joint Genome Institute (JGI-PGF)"/>
            <person name="Lucas S."/>
            <person name="Copeland A."/>
            <person name="Lapidus A."/>
            <person name="Bruce D."/>
            <person name="Goodwin L."/>
            <person name="Pitluck S."/>
            <person name="Kyrpides N."/>
            <person name="Mavromatis K."/>
            <person name="Pagani I."/>
            <person name="Ivanova N."/>
            <person name="Teshima H."/>
            <person name="Brettin T."/>
            <person name="Detter J.C."/>
            <person name="Han C."/>
            <person name="Tapia R."/>
            <person name="Land M."/>
            <person name="Hauser L."/>
            <person name="Markowitz V."/>
            <person name="Cheng J.-F."/>
            <person name="Hugenholtz P."/>
            <person name="Woyke T."/>
            <person name="Wu D."/>
            <person name="Spring S."/>
            <person name="Pukall R."/>
            <person name="Steenblock K."/>
            <person name="Schneider S."/>
            <person name="Klenk H.-P."/>
            <person name="Eisen J.A."/>
        </authorList>
    </citation>
    <scope>NUCLEOTIDE SEQUENCE [LARGE SCALE GENOMIC DNA]</scope>
    <source>
        <strain evidence="3">DSM 15567 / CIP 107919 / 50-1 BON</strain>
    </source>
</reference>
<dbReference type="STRING" id="697281.Mahau_0783"/>
<proteinExistence type="predicted"/>
<keyword evidence="1" id="KW-0812">Transmembrane</keyword>
<dbReference type="RefSeq" id="WP_013780412.1">
    <property type="nucleotide sequence ID" value="NC_015520.1"/>
</dbReference>
<keyword evidence="1" id="KW-0472">Membrane</keyword>
<reference evidence="2 3" key="2">
    <citation type="journal article" date="2011" name="Stand. Genomic Sci.">
        <title>Complete genome sequence of Mahella australiensis type strain (50-1 BON).</title>
        <authorList>
            <person name="Sikorski J."/>
            <person name="Teshima H."/>
            <person name="Nolan M."/>
            <person name="Lucas S."/>
            <person name="Hammon N."/>
            <person name="Deshpande S."/>
            <person name="Cheng J.F."/>
            <person name="Pitluck S."/>
            <person name="Liolios K."/>
            <person name="Pagani I."/>
            <person name="Ivanova N."/>
            <person name="Huntemann M."/>
            <person name="Mavromatis K."/>
            <person name="Ovchinikova G."/>
            <person name="Pati A."/>
            <person name="Tapia R."/>
            <person name="Han C."/>
            <person name="Goodwin L."/>
            <person name="Chen A."/>
            <person name="Palaniappan K."/>
            <person name="Land M."/>
            <person name="Hauser L."/>
            <person name="Ngatchou-Djao O.D."/>
            <person name="Rohde M."/>
            <person name="Pukall R."/>
            <person name="Spring S."/>
            <person name="Abt B."/>
            <person name="Goker M."/>
            <person name="Detter J.C."/>
            <person name="Woyke T."/>
            <person name="Bristow J."/>
            <person name="Markowitz V."/>
            <person name="Hugenholtz P."/>
            <person name="Eisen J.A."/>
            <person name="Kyrpides N.C."/>
            <person name="Klenk H.P."/>
            <person name="Lapidus A."/>
        </authorList>
    </citation>
    <scope>NUCLEOTIDE SEQUENCE [LARGE SCALE GENOMIC DNA]</scope>
    <source>
        <strain evidence="3">DSM 15567 / CIP 107919 / 50-1 BON</strain>
    </source>
</reference>